<gene>
    <name evidence="1" type="ORF">TNO010_150008</name>
</gene>
<dbReference type="Proteomes" id="UP000490060">
    <property type="component" value="Unassembled WGS sequence"/>
</dbReference>
<sequence length="94" mass="10919">MNYNKINLKNYNLDSDFLSYIESFQNIYEHKVLQIATSTNTAEAIALEAKENVFTENTVVTATVEKRDIKKILEDFFFTPKYNNVLDVLKFGNN</sequence>
<protein>
    <submittedName>
        <fullName evidence="1">Uncharacterized protein</fullName>
    </submittedName>
</protein>
<evidence type="ECO:0000313" key="1">
    <source>
        <dbReference type="EMBL" id="SOU88061.1"/>
    </source>
</evidence>
<name>A0A2I2M685_9FLAO</name>
<dbReference type="AlphaFoldDB" id="A0A2I2M685"/>
<dbReference type="EMBL" id="OENE01000007">
    <property type="protein sequence ID" value="SOU88061.1"/>
    <property type="molecule type" value="Genomic_DNA"/>
</dbReference>
<proteinExistence type="predicted"/>
<dbReference type="RefSeq" id="WP_058883977.1">
    <property type="nucleotide sequence ID" value="NZ_JAJHTM010000001.1"/>
</dbReference>
<evidence type="ECO:0000313" key="2">
    <source>
        <dbReference type="Proteomes" id="UP000490060"/>
    </source>
</evidence>
<reference evidence="1 2" key="1">
    <citation type="submission" date="2017-11" db="EMBL/GenBank/DDBJ databases">
        <authorList>
            <person name="Duchaud E."/>
        </authorList>
    </citation>
    <scope>NUCLEOTIDE SEQUENCE [LARGE SCALE GENOMIC DNA]</scope>
    <source>
        <strain evidence="1 2">TNO010</strain>
    </source>
</reference>
<accession>A0A2I2M685</accession>
<organism evidence="1 2">
    <name type="scientific">Tenacibaculum finnmarkense genomovar ulcerans</name>
    <dbReference type="NCBI Taxonomy" id="2781388"/>
    <lineage>
        <taxon>Bacteria</taxon>
        <taxon>Pseudomonadati</taxon>
        <taxon>Bacteroidota</taxon>
        <taxon>Flavobacteriia</taxon>
        <taxon>Flavobacteriales</taxon>
        <taxon>Flavobacteriaceae</taxon>
        <taxon>Tenacibaculum</taxon>
        <taxon>Tenacibaculum finnmarkense</taxon>
    </lineage>
</organism>